<dbReference type="InterPro" id="IPR036378">
    <property type="entry name" value="FAS1_dom_sf"/>
</dbReference>
<dbReference type="STRING" id="1036612.A0A1L9TUJ1"/>
<dbReference type="PANTHER" id="PTHR28156">
    <property type="entry name" value="FAS1 DOMAIN-CONTAINING PROTEIN YDR262W"/>
    <property type="match status" value="1"/>
</dbReference>
<dbReference type="AlphaFoldDB" id="A0A1L9TUJ1"/>
<dbReference type="PANTHER" id="PTHR28156:SF1">
    <property type="entry name" value="FAS1 DOMAIN-CONTAINING PROTEIN YDR262W"/>
    <property type="match status" value="1"/>
</dbReference>
<evidence type="ECO:0000256" key="1">
    <source>
        <dbReference type="ARBA" id="ARBA00022729"/>
    </source>
</evidence>
<dbReference type="Gene3D" id="2.30.180.10">
    <property type="entry name" value="FAS1 domain"/>
    <property type="match status" value="1"/>
</dbReference>
<sequence>MRHFSTTVTFIFLALYCTVSEAWGLPSLSLRKRIPQPLLNKPRAGHERSLEGFEGVKEWLSHQVPLRGAALEHTDEDLKMQSASGEPVISDVLPKTRGINIFSSLTRQFESVEGRLNDSSRSVTVLAPRNSAIQDLPRKPWENPEDYEKFGEIEAYEGDEGQDRAKRNLERFVSAHIVLQSPWKEGEEAETLGGDKLKWKKDGDRIYIEPSGIQVETIAEQVSNGEVWTLNGVVNYSRR</sequence>
<accession>A0A1L9TUJ1</accession>
<feature type="chain" id="PRO_5012792811" description="FAS1 domain-containing protein" evidence="2">
    <location>
        <begin position="25"/>
        <end position="239"/>
    </location>
</feature>
<dbReference type="EMBL" id="KV878583">
    <property type="protein sequence ID" value="OJJ63092.1"/>
    <property type="molecule type" value="Genomic_DNA"/>
</dbReference>
<protein>
    <recommendedName>
        <fullName evidence="3">FAS1 domain-containing protein</fullName>
    </recommendedName>
</protein>
<dbReference type="RefSeq" id="XP_040706898.1">
    <property type="nucleotide sequence ID" value="XM_040840548.1"/>
</dbReference>
<evidence type="ECO:0000259" key="3">
    <source>
        <dbReference type="PROSITE" id="PS50213"/>
    </source>
</evidence>
<keyword evidence="5" id="KW-1185">Reference proteome</keyword>
<keyword evidence="1 2" id="KW-0732">Signal</keyword>
<dbReference type="InterPro" id="IPR040200">
    <property type="entry name" value="Mug57-like"/>
</dbReference>
<feature type="domain" description="FAS1" evidence="3">
    <location>
        <begin position="86"/>
        <end position="234"/>
    </location>
</feature>
<reference evidence="5" key="1">
    <citation type="journal article" date="2017" name="Genome Biol.">
        <title>Comparative genomics reveals high biological diversity and specific adaptations in the industrially and medically important fungal genus Aspergillus.</title>
        <authorList>
            <person name="de Vries R.P."/>
            <person name="Riley R."/>
            <person name="Wiebenga A."/>
            <person name="Aguilar-Osorio G."/>
            <person name="Amillis S."/>
            <person name="Uchima C.A."/>
            <person name="Anderluh G."/>
            <person name="Asadollahi M."/>
            <person name="Askin M."/>
            <person name="Barry K."/>
            <person name="Battaglia E."/>
            <person name="Bayram O."/>
            <person name="Benocci T."/>
            <person name="Braus-Stromeyer S.A."/>
            <person name="Caldana C."/>
            <person name="Canovas D."/>
            <person name="Cerqueira G.C."/>
            <person name="Chen F."/>
            <person name="Chen W."/>
            <person name="Choi C."/>
            <person name="Clum A."/>
            <person name="Dos Santos R.A."/>
            <person name="Damasio A.R."/>
            <person name="Diallinas G."/>
            <person name="Emri T."/>
            <person name="Fekete E."/>
            <person name="Flipphi M."/>
            <person name="Freyberg S."/>
            <person name="Gallo A."/>
            <person name="Gournas C."/>
            <person name="Habgood R."/>
            <person name="Hainaut M."/>
            <person name="Harispe M.L."/>
            <person name="Henrissat B."/>
            <person name="Hilden K.S."/>
            <person name="Hope R."/>
            <person name="Hossain A."/>
            <person name="Karabika E."/>
            <person name="Karaffa L."/>
            <person name="Karanyi Z."/>
            <person name="Krasevec N."/>
            <person name="Kuo A."/>
            <person name="Kusch H."/>
            <person name="LaButti K."/>
            <person name="Lagendijk E.L."/>
            <person name="Lapidus A."/>
            <person name="Levasseur A."/>
            <person name="Lindquist E."/>
            <person name="Lipzen A."/>
            <person name="Logrieco A.F."/>
            <person name="MacCabe A."/>
            <person name="Maekelae M.R."/>
            <person name="Malavazi I."/>
            <person name="Melin P."/>
            <person name="Meyer V."/>
            <person name="Mielnichuk N."/>
            <person name="Miskei M."/>
            <person name="Molnar A.P."/>
            <person name="Mule G."/>
            <person name="Ngan C.Y."/>
            <person name="Orejas M."/>
            <person name="Orosz E."/>
            <person name="Ouedraogo J.P."/>
            <person name="Overkamp K.M."/>
            <person name="Park H.-S."/>
            <person name="Perrone G."/>
            <person name="Piumi F."/>
            <person name="Punt P.J."/>
            <person name="Ram A.F."/>
            <person name="Ramon A."/>
            <person name="Rauscher S."/>
            <person name="Record E."/>
            <person name="Riano-Pachon D.M."/>
            <person name="Robert V."/>
            <person name="Roehrig J."/>
            <person name="Ruller R."/>
            <person name="Salamov A."/>
            <person name="Salih N.S."/>
            <person name="Samson R.A."/>
            <person name="Sandor E."/>
            <person name="Sanguinetti M."/>
            <person name="Schuetze T."/>
            <person name="Sepcic K."/>
            <person name="Shelest E."/>
            <person name="Sherlock G."/>
            <person name="Sophianopoulou V."/>
            <person name="Squina F.M."/>
            <person name="Sun H."/>
            <person name="Susca A."/>
            <person name="Todd R.B."/>
            <person name="Tsang A."/>
            <person name="Unkles S.E."/>
            <person name="van de Wiele N."/>
            <person name="van Rossen-Uffink D."/>
            <person name="Oliveira J.V."/>
            <person name="Vesth T.C."/>
            <person name="Visser J."/>
            <person name="Yu J.-H."/>
            <person name="Zhou M."/>
            <person name="Andersen M.R."/>
            <person name="Archer D.B."/>
            <person name="Baker S.E."/>
            <person name="Benoit I."/>
            <person name="Brakhage A.A."/>
            <person name="Braus G.H."/>
            <person name="Fischer R."/>
            <person name="Frisvad J.C."/>
            <person name="Goldman G.H."/>
            <person name="Houbraken J."/>
            <person name="Oakley B."/>
            <person name="Pocsi I."/>
            <person name="Scazzocchio C."/>
            <person name="Seiboth B."/>
            <person name="vanKuyk P.A."/>
            <person name="Wortman J."/>
            <person name="Dyer P.S."/>
            <person name="Grigoriev I.V."/>
        </authorList>
    </citation>
    <scope>NUCLEOTIDE SEQUENCE [LARGE SCALE GENOMIC DNA]</scope>
    <source>
        <strain evidence="5">CBS 593.65</strain>
    </source>
</reference>
<evidence type="ECO:0000256" key="2">
    <source>
        <dbReference type="SAM" id="SignalP"/>
    </source>
</evidence>
<feature type="signal peptide" evidence="2">
    <location>
        <begin position="1"/>
        <end position="24"/>
    </location>
</feature>
<dbReference type="SUPFAM" id="SSF82153">
    <property type="entry name" value="FAS1 domain"/>
    <property type="match status" value="1"/>
</dbReference>
<evidence type="ECO:0000313" key="5">
    <source>
        <dbReference type="Proteomes" id="UP000184356"/>
    </source>
</evidence>
<gene>
    <name evidence="4" type="ORF">ASPSYDRAFT_129852</name>
</gene>
<dbReference type="PROSITE" id="PS50213">
    <property type="entry name" value="FAS1"/>
    <property type="match status" value="1"/>
</dbReference>
<evidence type="ECO:0000313" key="4">
    <source>
        <dbReference type="EMBL" id="OJJ63092.1"/>
    </source>
</evidence>
<proteinExistence type="predicted"/>
<dbReference type="GeneID" id="63756621"/>
<dbReference type="Pfam" id="PF02469">
    <property type="entry name" value="Fasciclin"/>
    <property type="match status" value="1"/>
</dbReference>
<dbReference type="Proteomes" id="UP000184356">
    <property type="component" value="Unassembled WGS sequence"/>
</dbReference>
<organism evidence="4 5">
    <name type="scientific">Aspergillus sydowii CBS 593.65</name>
    <dbReference type="NCBI Taxonomy" id="1036612"/>
    <lineage>
        <taxon>Eukaryota</taxon>
        <taxon>Fungi</taxon>
        <taxon>Dikarya</taxon>
        <taxon>Ascomycota</taxon>
        <taxon>Pezizomycotina</taxon>
        <taxon>Eurotiomycetes</taxon>
        <taxon>Eurotiomycetidae</taxon>
        <taxon>Eurotiales</taxon>
        <taxon>Aspergillaceae</taxon>
        <taxon>Aspergillus</taxon>
        <taxon>Aspergillus subgen. Nidulantes</taxon>
    </lineage>
</organism>
<dbReference type="OrthoDB" id="5551751at2759"/>
<dbReference type="InterPro" id="IPR000782">
    <property type="entry name" value="FAS1_domain"/>
</dbReference>
<name>A0A1L9TUJ1_9EURO</name>
<dbReference type="VEuPathDB" id="FungiDB:ASPSYDRAFT_129852"/>